<evidence type="ECO:0000313" key="10">
    <source>
        <dbReference type="Proteomes" id="UP000177622"/>
    </source>
</evidence>
<evidence type="ECO:0000256" key="1">
    <source>
        <dbReference type="ARBA" id="ARBA00008881"/>
    </source>
</evidence>
<keyword evidence="7" id="KW-0183">Conidiation</keyword>
<comment type="similarity">
    <text evidence="1">Belongs to the wetA family.</text>
</comment>
<feature type="compositionally biased region" description="Low complexity" evidence="8">
    <location>
        <begin position="261"/>
        <end position="295"/>
    </location>
</feature>
<keyword evidence="3" id="KW-0749">Sporulation</keyword>
<comment type="caution">
    <text evidence="9">The sequence shown here is derived from an EMBL/GenBank/DDBJ whole genome shotgun (WGS) entry which is preliminary data.</text>
</comment>
<feature type="compositionally biased region" description="Polar residues" evidence="8">
    <location>
        <begin position="105"/>
        <end position="116"/>
    </location>
</feature>
<keyword evidence="4" id="KW-0805">Transcription regulation</keyword>
<feature type="compositionally biased region" description="Basic residues" evidence="8">
    <location>
        <begin position="410"/>
        <end position="420"/>
    </location>
</feature>
<sequence length="511" mass="55879">MFAQQYDHSFNDLFNQYVNMDTSAADGNKDSLSGDFDQLFQLDSLSSESGDLSPTVSTSKRHQSPQHWGQEWSLQNDGAAVDHFATLHDTVHPSAISDLGQSNFEVSSRPTATNGLSASPSTPPATPRRKPTQSALITPKSIRHRSPNDRRALLRKQSFSPSLMRSSNLSKGRMAYPEAWAQRIQNFNLHGSEDRLPLSPPPSDVLIQHENLSTEQTMNQTRDSAEMPPQFDARMIHPSPAVSMPSPNAALRQHQQYMGHPSSSNLTNSSPPSADDIFSSSHSSDPQSLSSWQSDPLHASSLSFTPDLQSQDTQSWWSPMPTRVAQQQAAYLASPTPHRPMQSVGSQNDMMQGGLMIQFDPSFDMSADSSFSSSNMMPTQKFTTPFTTSQVHHTSRSPSLSPKAETSPKKANHRRPHSRKLSGQSMTGPKPAKTSGSSPRGSNKSVSVSFVNFTAHDSKKILTGVAPSGSSKTKARREQEARDRRRKLSEAALRAVRSAGGDVEALEAVLC</sequence>
<feature type="region of interest" description="Disordered" evidence="8">
    <location>
        <begin position="368"/>
        <end position="445"/>
    </location>
</feature>
<feature type="region of interest" description="Disordered" evidence="8">
    <location>
        <begin position="105"/>
        <end position="170"/>
    </location>
</feature>
<evidence type="ECO:0000256" key="7">
    <source>
        <dbReference type="ARBA" id="ARBA00023321"/>
    </source>
</evidence>
<reference evidence="9 10" key="1">
    <citation type="journal article" date="2016" name="Sci. Rep.">
        <title>Penicillium arizonense, a new, genome sequenced fungal species, reveals a high chemical diversity in secreted metabolites.</title>
        <authorList>
            <person name="Grijseels S."/>
            <person name="Nielsen J.C."/>
            <person name="Randelovic M."/>
            <person name="Nielsen J."/>
            <person name="Nielsen K.F."/>
            <person name="Workman M."/>
            <person name="Frisvad J.C."/>
        </authorList>
    </citation>
    <scope>NUCLEOTIDE SEQUENCE [LARGE SCALE GENOMIC DNA]</scope>
    <source>
        <strain evidence="9 10">CBS 141311</strain>
    </source>
</reference>
<evidence type="ECO:0000313" key="9">
    <source>
        <dbReference type="EMBL" id="OGE55619.1"/>
    </source>
</evidence>
<feature type="compositionally biased region" description="Polar residues" evidence="8">
    <location>
        <begin position="378"/>
        <end position="400"/>
    </location>
</feature>
<dbReference type="InterPro" id="IPR040112">
    <property type="entry name" value="WetA"/>
</dbReference>
<keyword evidence="5" id="KW-0010">Activator</keyword>
<proteinExistence type="inferred from homology"/>
<evidence type="ECO:0000256" key="6">
    <source>
        <dbReference type="ARBA" id="ARBA00023163"/>
    </source>
</evidence>
<keyword evidence="6" id="KW-0804">Transcription</keyword>
<evidence type="ECO:0000256" key="8">
    <source>
        <dbReference type="SAM" id="MobiDB-lite"/>
    </source>
</evidence>
<gene>
    <name evidence="9" type="ORF">PENARI_c004G07960</name>
</gene>
<keyword evidence="10" id="KW-1185">Reference proteome</keyword>
<dbReference type="Proteomes" id="UP000177622">
    <property type="component" value="Unassembled WGS sequence"/>
</dbReference>
<feature type="region of interest" description="Disordered" evidence="8">
    <location>
        <begin position="462"/>
        <end position="487"/>
    </location>
</feature>
<evidence type="ECO:0000256" key="5">
    <source>
        <dbReference type="ARBA" id="ARBA00023159"/>
    </source>
</evidence>
<dbReference type="PANTHER" id="PTHR22934">
    <property type="entry name" value="PROTEIN ESC1/WETA-RELATED"/>
    <property type="match status" value="1"/>
</dbReference>
<evidence type="ECO:0000256" key="4">
    <source>
        <dbReference type="ARBA" id="ARBA00023015"/>
    </source>
</evidence>
<dbReference type="EMBL" id="LXJU01000004">
    <property type="protein sequence ID" value="OGE55619.1"/>
    <property type="molecule type" value="Genomic_DNA"/>
</dbReference>
<feature type="region of interest" description="Disordered" evidence="8">
    <location>
        <begin position="47"/>
        <end position="70"/>
    </location>
</feature>
<dbReference type="OrthoDB" id="2575228at2759"/>
<organism evidence="9 10">
    <name type="scientific">Penicillium arizonense</name>
    <dbReference type="NCBI Taxonomy" id="1835702"/>
    <lineage>
        <taxon>Eukaryota</taxon>
        <taxon>Fungi</taxon>
        <taxon>Dikarya</taxon>
        <taxon>Ascomycota</taxon>
        <taxon>Pezizomycotina</taxon>
        <taxon>Eurotiomycetes</taxon>
        <taxon>Eurotiomycetidae</taxon>
        <taxon>Eurotiales</taxon>
        <taxon>Aspergillaceae</taxon>
        <taxon>Penicillium</taxon>
    </lineage>
</organism>
<dbReference type="RefSeq" id="XP_022491048.1">
    <property type="nucleotide sequence ID" value="XM_022629264.1"/>
</dbReference>
<feature type="compositionally biased region" description="Low complexity" evidence="8">
    <location>
        <begin position="368"/>
        <end position="377"/>
    </location>
</feature>
<name>A0A1F5LRP9_PENAI</name>
<dbReference type="STRING" id="1835702.A0A1F5LRP9"/>
<dbReference type="GO" id="GO:0048315">
    <property type="term" value="P:conidium formation"/>
    <property type="evidence" value="ECO:0007669"/>
    <property type="project" value="UniProtKB-KW"/>
</dbReference>
<dbReference type="AlphaFoldDB" id="A0A1F5LRP9"/>
<protein>
    <recommendedName>
        <fullName evidence="2">Developmental regulatory protein wetA</fullName>
    </recommendedName>
</protein>
<evidence type="ECO:0000256" key="3">
    <source>
        <dbReference type="ARBA" id="ARBA00022969"/>
    </source>
</evidence>
<feature type="compositionally biased region" description="Polar residues" evidence="8">
    <location>
        <begin position="157"/>
        <end position="170"/>
    </location>
</feature>
<accession>A0A1F5LRP9</accession>
<feature type="region of interest" description="Disordered" evidence="8">
    <location>
        <begin position="257"/>
        <end position="296"/>
    </location>
</feature>
<evidence type="ECO:0000256" key="2">
    <source>
        <dbReference type="ARBA" id="ARBA00015342"/>
    </source>
</evidence>
<dbReference type="PANTHER" id="PTHR22934:SF25">
    <property type="entry name" value="DEVELOPMENTAL REGULATORY PROTEIN WETA"/>
    <property type="match status" value="1"/>
</dbReference>
<dbReference type="GO" id="GO:0030435">
    <property type="term" value="P:sporulation resulting in formation of a cellular spore"/>
    <property type="evidence" value="ECO:0007669"/>
    <property type="project" value="UniProtKB-KW"/>
</dbReference>
<dbReference type="GeneID" id="34573998"/>